<dbReference type="HOGENOM" id="CLU_2714145_0_0_0"/>
<dbReference type="EMBL" id="DF820470">
    <property type="protein sequence ID" value="GAK59512.1"/>
    <property type="molecule type" value="Genomic_DNA"/>
</dbReference>
<feature type="domain" description="PIN" evidence="1">
    <location>
        <begin position="2"/>
        <end position="60"/>
    </location>
</feature>
<evidence type="ECO:0000259" key="1">
    <source>
        <dbReference type="Pfam" id="PF01850"/>
    </source>
</evidence>
<dbReference type="Gene3D" id="3.40.50.1010">
    <property type="entry name" value="5'-nuclease"/>
    <property type="match status" value="1"/>
</dbReference>
<dbReference type="STRING" id="1499967.U27_06497"/>
<dbReference type="eggNOG" id="COG1487">
    <property type="taxonomic scope" value="Bacteria"/>
</dbReference>
<dbReference type="SUPFAM" id="SSF88723">
    <property type="entry name" value="PIN domain-like"/>
    <property type="match status" value="1"/>
</dbReference>
<protein>
    <submittedName>
        <fullName evidence="2">PilT protein domain protein</fullName>
    </submittedName>
</protein>
<evidence type="ECO:0000313" key="2">
    <source>
        <dbReference type="EMBL" id="GAK59512.1"/>
    </source>
</evidence>
<reference evidence="2" key="1">
    <citation type="journal article" date="2015" name="PeerJ">
        <title>First genomic representation of candidate bacterial phylum KSB3 points to enhanced environmental sensing as a trigger of wastewater bulking.</title>
        <authorList>
            <person name="Sekiguchi Y."/>
            <person name="Ohashi A."/>
            <person name="Parks D.H."/>
            <person name="Yamauchi T."/>
            <person name="Tyson G.W."/>
            <person name="Hugenholtz P."/>
        </authorList>
    </citation>
    <scope>NUCLEOTIDE SEQUENCE [LARGE SCALE GENOMIC DNA]</scope>
</reference>
<keyword evidence="3" id="KW-1185">Reference proteome</keyword>
<evidence type="ECO:0000313" key="3">
    <source>
        <dbReference type="Proteomes" id="UP000030661"/>
    </source>
</evidence>
<name>A0A081C4K7_VECG1</name>
<dbReference type="Proteomes" id="UP000030661">
    <property type="component" value="Unassembled WGS sequence"/>
</dbReference>
<dbReference type="InterPro" id="IPR002716">
    <property type="entry name" value="PIN_dom"/>
</dbReference>
<proteinExistence type="predicted"/>
<sequence>MLTVLPLDKGSAKRAATLHDKLIRQNQDIGLRDVLIAAICIEHHIPLLTINEKHFSRVSGLQMITVTQFWGV</sequence>
<dbReference type="CDD" id="cd09881">
    <property type="entry name" value="PIN_VapC4-5_FitB-like"/>
    <property type="match status" value="1"/>
</dbReference>
<dbReference type="InterPro" id="IPR029060">
    <property type="entry name" value="PIN-like_dom_sf"/>
</dbReference>
<dbReference type="AlphaFoldDB" id="A0A081C4K7"/>
<organism evidence="2">
    <name type="scientific">Vecturithrix granuli</name>
    <dbReference type="NCBI Taxonomy" id="1499967"/>
    <lineage>
        <taxon>Bacteria</taxon>
        <taxon>Candidatus Moduliflexota</taxon>
        <taxon>Candidatus Vecturitrichia</taxon>
        <taxon>Candidatus Vecturitrichales</taxon>
        <taxon>Candidatus Vecturitrichaceae</taxon>
        <taxon>Candidatus Vecturithrix</taxon>
    </lineage>
</organism>
<dbReference type="Pfam" id="PF01850">
    <property type="entry name" value="PIN"/>
    <property type="match status" value="1"/>
</dbReference>
<accession>A0A081C4K7</accession>
<gene>
    <name evidence="2" type="ORF">U27_06497</name>
</gene>